<dbReference type="AlphaFoldDB" id="A0A1V9F0V3"/>
<sequence>MRFIKLGLISAVILFIVIYLFSLIIPSTVRVSRAVNIAAPKDSLVAQLADLRQWKQWNEMANNRESDNQQFAESSITTGELTITKTAQAGDTLLTDWQQKNARVLNSGFTWYGNDGQLVLQWYFDIKLRWYPWEKFGSIVFDKQLGPPMEKSLGNLKKLLEENP</sequence>
<dbReference type="STRING" id="550983.A4R26_29140"/>
<keyword evidence="1" id="KW-1133">Transmembrane helix</keyword>
<dbReference type="RefSeq" id="WP_081169847.1">
    <property type="nucleotide sequence ID" value="NZ_LWBP01000216.1"/>
</dbReference>
<dbReference type="Proteomes" id="UP000192276">
    <property type="component" value="Unassembled WGS sequence"/>
</dbReference>
<dbReference type="SUPFAM" id="SSF55961">
    <property type="entry name" value="Bet v1-like"/>
    <property type="match status" value="1"/>
</dbReference>
<keyword evidence="1" id="KW-0472">Membrane</keyword>
<keyword evidence="1" id="KW-0812">Transmembrane</keyword>
<protein>
    <recommendedName>
        <fullName evidence="4">Polyketide cyclase</fullName>
    </recommendedName>
</protein>
<proteinExistence type="predicted"/>
<dbReference type="OrthoDB" id="9807923at2"/>
<organism evidence="2 3">
    <name type="scientific">Niastella populi</name>
    <dbReference type="NCBI Taxonomy" id="550983"/>
    <lineage>
        <taxon>Bacteria</taxon>
        <taxon>Pseudomonadati</taxon>
        <taxon>Bacteroidota</taxon>
        <taxon>Chitinophagia</taxon>
        <taxon>Chitinophagales</taxon>
        <taxon>Chitinophagaceae</taxon>
        <taxon>Niastella</taxon>
    </lineage>
</organism>
<accession>A0A1V9F0V3</accession>
<dbReference type="EMBL" id="LWBP01000216">
    <property type="protein sequence ID" value="OQP51886.1"/>
    <property type="molecule type" value="Genomic_DNA"/>
</dbReference>
<evidence type="ECO:0000313" key="2">
    <source>
        <dbReference type="EMBL" id="OQP51886.1"/>
    </source>
</evidence>
<evidence type="ECO:0000256" key="1">
    <source>
        <dbReference type="SAM" id="Phobius"/>
    </source>
</evidence>
<gene>
    <name evidence="2" type="ORF">A4R26_29140</name>
</gene>
<comment type="caution">
    <text evidence="2">The sequence shown here is derived from an EMBL/GenBank/DDBJ whole genome shotgun (WGS) entry which is preliminary data.</text>
</comment>
<name>A0A1V9F0V3_9BACT</name>
<feature type="transmembrane region" description="Helical" evidence="1">
    <location>
        <begin position="6"/>
        <end position="25"/>
    </location>
</feature>
<evidence type="ECO:0000313" key="3">
    <source>
        <dbReference type="Proteomes" id="UP000192276"/>
    </source>
</evidence>
<reference evidence="3" key="1">
    <citation type="submission" date="2016-04" db="EMBL/GenBank/DDBJ databases">
        <authorList>
            <person name="Chen L."/>
            <person name="Zhuang W."/>
            <person name="Wang G."/>
        </authorList>
    </citation>
    <scope>NUCLEOTIDE SEQUENCE [LARGE SCALE GENOMIC DNA]</scope>
    <source>
        <strain evidence="3">208</strain>
    </source>
</reference>
<keyword evidence="3" id="KW-1185">Reference proteome</keyword>
<evidence type="ECO:0008006" key="4">
    <source>
        <dbReference type="Google" id="ProtNLM"/>
    </source>
</evidence>